<feature type="domain" description="HTH gntR-type" evidence="4">
    <location>
        <begin position="17"/>
        <end position="85"/>
    </location>
</feature>
<dbReference type="SUPFAM" id="SSF46785">
    <property type="entry name" value="Winged helix' DNA-binding domain"/>
    <property type="match status" value="1"/>
</dbReference>
<evidence type="ECO:0000256" key="1">
    <source>
        <dbReference type="ARBA" id="ARBA00023015"/>
    </source>
</evidence>
<dbReference type="STRING" id="1653334.GA0071312_1236"/>
<sequence>MAEADAETAHASNGGDNSSRALAALRARLQRIDRNGGKALRLPPERDLAVELGIGRRAVRRALEVLETEGLIWRQQGKGTFTGPRPSENPGTVSALVDRTNPQEVLEARMQLEPALAGLAAMRAVQQDVRNMRDLCERIARARDDDARELWDEALHRTIGRAAGNALLFGLYEIIEEVRRDEVWRGLRERARSRAMVATYVEQHAAIVDAIARRDPGAAEQAMRSHIATLRRSILTQDDQEAGLVG</sequence>
<comment type="caution">
    <text evidence="5">The sequence shown here is derived from an EMBL/GenBank/DDBJ whole genome shotgun (WGS) entry which is preliminary data.</text>
</comment>
<evidence type="ECO:0000256" key="2">
    <source>
        <dbReference type="ARBA" id="ARBA00023125"/>
    </source>
</evidence>
<dbReference type="GO" id="GO:0003677">
    <property type="term" value="F:DNA binding"/>
    <property type="evidence" value="ECO:0007669"/>
    <property type="project" value="UniProtKB-KW"/>
</dbReference>
<dbReference type="GO" id="GO:0003700">
    <property type="term" value="F:DNA-binding transcription factor activity"/>
    <property type="evidence" value="ECO:0007669"/>
    <property type="project" value="InterPro"/>
</dbReference>
<dbReference type="SUPFAM" id="SSF48008">
    <property type="entry name" value="GntR ligand-binding domain-like"/>
    <property type="match status" value="1"/>
</dbReference>
<evidence type="ECO:0000313" key="8">
    <source>
        <dbReference type="Proteomes" id="UP000182800"/>
    </source>
</evidence>
<organism evidence="5 7">
    <name type="scientific">Saliniramus fredricksonii</name>
    <dbReference type="NCBI Taxonomy" id="1653334"/>
    <lineage>
        <taxon>Bacteria</taxon>
        <taxon>Pseudomonadati</taxon>
        <taxon>Pseudomonadota</taxon>
        <taxon>Alphaproteobacteria</taxon>
        <taxon>Hyphomicrobiales</taxon>
        <taxon>Salinarimonadaceae</taxon>
        <taxon>Saliniramus</taxon>
    </lineage>
</organism>
<dbReference type="OrthoDB" id="284307at2"/>
<evidence type="ECO:0000256" key="3">
    <source>
        <dbReference type="ARBA" id="ARBA00023163"/>
    </source>
</evidence>
<dbReference type="Gene3D" id="1.10.10.10">
    <property type="entry name" value="Winged helix-like DNA-binding domain superfamily/Winged helix DNA-binding domain"/>
    <property type="match status" value="1"/>
</dbReference>
<dbReference type="Proteomes" id="UP000050497">
    <property type="component" value="Unassembled WGS sequence"/>
</dbReference>
<proteinExistence type="predicted"/>
<gene>
    <name evidence="6" type="ORF">GA0071312_1236</name>
    <name evidence="5" type="ORF">HLUCCO17_10870</name>
</gene>
<dbReference type="InterPro" id="IPR000524">
    <property type="entry name" value="Tscrpt_reg_HTH_GntR"/>
</dbReference>
<reference evidence="6 8" key="2">
    <citation type="submission" date="2016-08" db="EMBL/GenBank/DDBJ databases">
        <authorList>
            <person name="Varghese N."/>
            <person name="Submissions Spin"/>
        </authorList>
    </citation>
    <scope>NUCLEOTIDE SEQUENCE [LARGE SCALE GENOMIC DNA]</scope>
    <source>
        <strain evidence="6 8">HL-109</strain>
    </source>
</reference>
<dbReference type="Proteomes" id="UP000182800">
    <property type="component" value="Unassembled WGS sequence"/>
</dbReference>
<dbReference type="Pfam" id="PF07729">
    <property type="entry name" value="FCD"/>
    <property type="match status" value="1"/>
</dbReference>
<dbReference type="SMART" id="SM00895">
    <property type="entry name" value="FCD"/>
    <property type="match status" value="1"/>
</dbReference>
<dbReference type="AlphaFoldDB" id="A0A0P8BLP7"/>
<dbReference type="PANTHER" id="PTHR43537:SF5">
    <property type="entry name" value="UXU OPERON TRANSCRIPTIONAL REGULATOR"/>
    <property type="match status" value="1"/>
</dbReference>
<dbReference type="SMART" id="SM00345">
    <property type="entry name" value="HTH_GNTR"/>
    <property type="match status" value="1"/>
</dbReference>
<keyword evidence="8" id="KW-1185">Reference proteome</keyword>
<evidence type="ECO:0000259" key="4">
    <source>
        <dbReference type="PROSITE" id="PS50949"/>
    </source>
</evidence>
<reference evidence="5 7" key="1">
    <citation type="submission" date="2015-09" db="EMBL/GenBank/DDBJ databases">
        <title>Identification and resolution of microdiversity through metagenomic sequencing of parallel consortia.</title>
        <authorList>
            <person name="Nelson W.C."/>
            <person name="Romine M.F."/>
            <person name="Lindemann S.R."/>
        </authorList>
    </citation>
    <scope>NUCLEOTIDE SEQUENCE [LARGE SCALE GENOMIC DNA]</scope>
    <source>
        <strain evidence="5">HL-109</strain>
    </source>
</reference>
<dbReference type="Gene3D" id="1.20.120.530">
    <property type="entry name" value="GntR ligand-binding domain-like"/>
    <property type="match status" value="1"/>
</dbReference>
<dbReference type="InterPro" id="IPR036390">
    <property type="entry name" value="WH_DNA-bd_sf"/>
</dbReference>
<dbReference type="EMBL" id="LJSX01000015">
    <property type="protein sequence ID" value="KPQ10559.1"/>
    <property type="molecule type" value="Genomic_DNA"/>
</dbReference>
<keyword evidence="2 6" id="KW-0238">DNA-binding</keyword>
<dbReference type="InterPro" id="IPR008920">
    <property type="entry name" value="TF_FadR/GntR_C"/>
</dbReference>
<evidence type="ECO:0000313" key="5">
    <source>
        <dbReference type="EMBL" id="KPQ10559.1"/>
    </source>
</evidence>
<evidence type="ECO:0000313" key="6">
    <source>
        <dbReference type="EMBL" id="SCC79911.1"/>
    </source>
</evidence>
<dbReference type="EMBL" id="FMBM01000001">
    <property type="protein sequence ID" value="SCC79911.1"/>
    <property type="molecule type" value="Genomic_DNA"/>
</dbReference>
<evidence type="ECO:0000313" key="7">
    <source>
        <dbReference type="Proteomes" id="UP000050497"/>
    </source>
</evidence>
<dbReference type="Pfam" id="PF00392">
    <property type="entry name" value="GntR"/>
    <property type="match status" value="1"/>
</dbReference>
<keyword evidence="1" id="KW-0805">Transcription regulation</keyword>
<keyword evidence="3" id="KW-0804">Transcription</keyword>
<dbReference type="PANTHER" id="PTHR43537">
    <property type="entry name" value="TRANSCRIPTIONAL REGULATOR, GNTR FAMILY"/>
    <property type="match status" value="1"/>
</dbReference>
<name>A0A0P8BLP7_9HYPH</name>
<dbReference type="PRINTS" id="PR00035">
    <property type="entry name" value="HTHGNTR"/>
</dbReference>
<dbReference type="RefSeq" id="WP_074444003.1">
    <property type="nucleotide sequence ID" value="NZ_FMBM01000001.1"/>
</dbReference>
<dbReference type="CDD" id="cd07377">
    <property type="entry name" value="WHTH_GntR"/>
    <property type="match status" value="1"/>
</dbReference>
<accession>A0A0P8BLP7</accession>
<dbReference type="InterPro" id="IPR036388">
    <property type="entry name" value="WH-like_DNA-bd_sf"/>
</dbReference>
<dbReference type="InterPro" id="IPR011711">
    <property type="entry name" value="GntR_C"/>
</dbReference>
<dbReference type="PROSITE" id="PS50949">
    <property type="entry name" value="HTH_GNTR"/>
    <property type="match status" value="1"/>
</dbReference>
<protein>
    <submittedName>
        <fullName evidence="6">DNA-binding transcriptional regulator, FadR family</fullName>
    </submittedName>
    <submittedName>
        <fullName evidence="5">Transcriptional regulator, GntR family</fullName>
    </submittedName>
</protein>